<proteinExistence type="predicted"/>
<accession>A0A2P2QBE5</accession>
<name>A0A2P2QBE5_RHIMU</name>
<reference evidence="1" key="1">
    <citation type="submission" date="2018-02" db="EMBL/GenBank/DDBJ databases">
        <title>Rhizophora mucronata_Transcriptome.</title>
        <authorList>
            <person name="Meera S.P."/>
            <person name="Sreeshan A."/>
            <person name="Augustine A."/>
        </authorList>
    </citation>
    <scope>NUCLEOTIDE SEQUENCE</scope>
    <source>
        <tissue evidence="1">Leaf</tissue>
    </source>
</reference>
<protein>
    <submittedName>
        <fullName evidence="1">Uncharacterized protein</fullName>
    </submittedName>
</protein>
<dbReference type="AlphaFoldDB" id="A0A2P2QBE5"/>
<organism evidence="1">
    <name type="scientific">Rhizophora mucronata</name>
    <name type="common">Asiatic mangrove</name>
    <dbReference type="NCBI Taxonomy" id="61149"/>
    <lineage>
        <taxon>Eukaryota</taxon>
        <taxon>Viridiplantae</taxon>
        <taxon>Streptophyta</taxon>
        <taxon>Embryophyta</taxon>
        <taxon>Tracheophyta</taxon>
        <taxon>Spermatophyta</taxon>
        <taxon>Magnoliopsida</taxon>
        <taxon>eudicotyledons</taxon>
        <taxon>Gunneridae</taxon>
        <taxon>Pentapetalae</taxon>
        <taxon>rosids</taxon>
        <taxon>fabids</taxon>
        <taxon>Malpighiales</taxon>
        <taxon>Rhizophoraceae</taxon>
        <taxon>Rhizophora</taxon>
    </lineage>
</organism>
<dbReference type="EMBL" id="GGEC01083844">
    <property type="protein sequence ID" value="MBX64328.1"/>
    <property type="molecule type" value="Transcribed_RNA"/>
</dbReference>
<sequence>MTTRLCKMFLFQIMATRFKQCSTRLELIQSNAKEISKVQNLDIHIHS</sequence>
<evidence type="ECO:0000313" key="1">
    <source>
        <dbReference type="EMBL" id="MBX64328.1"/>
    </source>
</evidence>